<dbReference type="AlphaFoldDB" id="A0A975GRI2"/>
<organism evidence="1 2">
    <name type="scientific">Desulfonema magnum</name>
    <dbReference type="NCBI Taxonomy" id="45655"/>
    <lineage>
        <taxon>Bacteria</taxon>
        <taxon>Pseudomonadati</taxon>
        <taxon>Thermodesulfobacteriota</taxon>
        <taxon>Desulfobacteria</taxon>
        <taxon>Desulfobacterales</taxon>
        <taxon>Desulfococcaceae</taxon>
        <taxon>Desulfonema</taxon>
    </lineage>
</organism>
<accession>A0A975GRI2</accession>
<evidence type="ECO:0000313" key="2">
    <source>
        <dbReference type="Proteomes" id="UP000663722"/>
    </source>
</evidence>
<dbReference type="Proteomes" id="UP000663722">
    <property type="component" value="Chromosome"/>
</dbReference>
<protein>
    <submittedName>
        <fullName evidence="1">Uncharacterized protein</fullName>
    </submittedName>
</protein>
<keyword evidence="2" id="KW-1185">Reference proteome</keyword>
<name>A0A975GRI2_9BACT</name>
<dbReference type="EMBL" id="CP061800">
    <property type="protein sequence ID" value="QTA91034.1"/>
    <property type="molecule type" value="Genomic_DNA"/>
</dbReference>
<evidence type="ECO:0000313" key="1">
    <source>
        <dbReference type="EMBL" id="QTA91034.1"/>
    </source>
</evidence>
<gene>
    <name evidence="1" type="ORF">dnm_070990</name>
</gene>
<proteinExistence type="predicted"/>
<reference evidence="1" key="1">
    <citation type="journal article" date="2021" name="Microb. Physiol.">
        <title>Proteogenomic Insights into the Physiology of Marine, Sulfate-Reducing, Filamentous Desulfonema limicola and Desulfonema magnum.</title>
        <authorList>
            <person name="Schnaars V."/>
            <person name="Wohlbrand L."/>
            <person name="Scheve S."/>
            <person name="Hinrichs C."/>
            <person name="Reinhardt R."/>
            <person name="Rabus R."/>
        </authorList>
    </citation>
    <scope>NUCLEOTIDE SEQUENCE</scope>
    <source>
        <strain evidence="1">4be13</strain>
    </source>
</reference>
<dbReference type="KEGG" id="dmm:dnm_070990"/>
<sequence length="127" mass="14910">MQFLRIFPIIFMFVVCSVNCVHSGKFDACVTDRTNTKTYVRHLTPFKNKPVKFFKVNHGNAVLDIPVSSIARIVVTDREHDLCTIVLKDNRTFFKKDQKGFSWVGKNEFGGSFFIKWQDWRKIEFLK</sequence>